<keyword evidence="6" id="KW-0800">Toxin</keyword>
<dbReference type="InterPro" id="IPR029060">
    <property type="entry name" value="PIN-like_dom_sf"/>
</dbReference>
<name>A0ABP8P4X3_9MICO</name>
<gene>
    <name evidence="6" type="primary">vapC</name>
    <name evidence="8" type="ORF">GCM10023171_06210</name>
</gene>
<evidence type="ECO:0000256" key="3">
    <source>
        <dbReference type="ARBA" id="ARBA00022723"/>
    </source>
</evidence>
<evidence type="ECO:0000259" key="7">
    <source>
        <dbReference type="Pfam" id="PF01850"/>
    </source>
</evidence>
<dbReference type="InterPro" id="IPR022907">
    <property type="entry name" value="VapC_family"/>
</dbReference>
<dbReference type="EMBL" id="BAABGP010000004">
    <property type="protein sequence ID" value="GAA4480022.1"/>
    <property type="molecule type" value="Genomic_DNA"/>
</dbReference>
<dbReference type="Gene3D" id="3.40.50.1010">
    <property type="entry name" value="5'-nuclease"/>
    <property type="match status" value="1"/>
</dbReference>
<comment type="caution">
    <text evidence="8">The sequence shown here is derived from an EMBL/GenBank/DDBJ whole genome shotgun (WGS) entry which is preliminary data.</text>
</comment>
<keyword evidence="2 6" id="KW-0540">Nuclease</keyword>
<evidence type="ECO:0000256" key="6">
    <source>
        <dbReference type="HAMAP-Rule" id="MF_00265"/>
    </source>
</evidence>
<evidence type="ECO:0000256" key="5">
    <source>
        <dbReference type="ARBA" id="ARBA00022842"/>
    </source>
</evidence>
<dbReference type="EC" id="3.1.-.-" evidence="6"/>
<evidence type="ECO:0000256" key="1">
    <source>
        <dbReference type="ARBA" id="ARBA00022649"/>
    </source>
</evidence>
<evidence type="ECO:0000313" key="9">
    <source>
        <dbReference type="Proteomes" id="UP001500731"/>
    </source>
</evidence>
<dbReference type="HAMAP" id="MF_00265">
    <property type="entry name" value="VapC_Nob1"/>
    <property type="match status" value="1"/>
</dbReference>
<accession>A0ABP8P4X3</accession>
<dbReference type="Pfam" id="PF01850">
    <property type="entry name" value="PIN"/>
    <property type="match status" value="1"/>
</dbReference>
<keyword evidence="3 6" id="KW-0479">Metal-binding</keyword>
<protein>
    <recommendedName>
        <fullName evidence="6">Ribonuclease VapC</fullName>
        <shortName evidence="6">RNase VapC</shortName>
        <ecNumber evidence="6">3.1.-.-</ecNumber>
    </recommendedName>
    <alternativeName>
        <fullName evidence="6">Toxin VapC</fullName>
    </alternativeName>
</protein>
<dbReference type="Proteomes" id="UP001500731">
    <property type="component" value="Unassembled WGS sequence"/>
</dbReference>
<evidence type="ECO:0000313" key="8">
    <source>
        <dbReference type="EMBL" id="GAA4480022.1"/>
    </source>
</evidence>
<comment type="function">
    <text evidence="6">Toxic component of a toxin-antitoxin (TA) system. An RNase.</text>
</comment>
<comment type="similarity">
    <text evidence="6">Belongs to the PINc/VapC protein family.</text>
</comment>
<organism evidence="8 9">
    <name type="scientific">Microbacterium panaciterrae</name>
    <dbReference type="NCBI Taxonomy" id="985759"/>
    <lineage>
        <taxon>Bacteria</taxon>
        <taxon>Bacillati</taxon>
        <taxon>Actinomycetota</taxon>
        <taxon>Actinomycetes</taxon>
        <taxon>Micrococcales</taxon>
        <taxon>Microbacteriaceae</taxon>
        <taxon>Microbacterium</taxon>
    </lineage>
</organism>
<proteinExistence type="inferred from homology"/>
<keyword evidence="5 6" id="KW-0460">Magnesium</keyword>
<feature type="binding site" evidence="6">
    <location>
        <position position="86"/>
    </location>
    <ligand>
        <name>Mg(2+)</name>
        <dbReference type="ChEBI" id="CHEBI:18420"/>
    </ligand>
</feature>
<reference evidence="9" key="1">
    <citation type="journal article" date="2019" name="Int. J. Syst. Evol. Microbiol.">
        <title>The Global Catalogue of Microorganisms (GCM) 10K type strain sequencing project: providing services to taxonomists for standard genome sequencing and annotation.</title>
        <authorList>
            <consortium name="The Broad Institute Genomics Platform"/>
            <consortium name="The Broad Institute Genome Sequencing Center for Infectious Disease"/>
            <person name="Wu L."/>
            <person name="Ma J."/>
        </authorList>
    </citation>
    <scope>NUCLEOTIDE SEQUENCE [LARGE SCALE GENOMIC DNA]</scope>
    <source>
        <strain evidence="9">JCM 17839</strain>
    </source>
</reference>
<dbReference type="InterPro" id="IPR002716">
    <property type="entry name" value="PIN_dom"/>
</dbReference>
<dbReference type="SUPFAM" id="SSF88723">
    <property type="entry name" value="PIN domain-like"/>
    <property type="match status" value="1"/>
</dbReference>
<feature type="domain" description="PIN" evidence="7">
    <location>
        <begin position="2"/>
        <end position="112"/>
    </location>
</feature>
<evidence type="ECO:0000256" key="2">
    <source>
        <dbReference type="ARBA" id="ARBA00022722"/>
    </source>
</evidence>
<comment type="cofactor">
    <cofactor evidence="6">
        <name>Mg(2+)</name>
        <dbReference type="ChEBI" id="CHEBI:18420"/>
    </cofactor>
</comment>
<keyword evidence="1 6" id="KW-1277">Toxin-antitoxin system</keyword>
<dbReference type="RefSeq" id="WP_345184247.1">
    <property type="nucleotide sequence ID" value="NZ_BAABGP010000004.1"/>
</dbReference>
<sequence>MILVDTSVWIDHLHRSDPALVGLLENDDAAVHDLVIEELALGSLARRDAVLGLLGNLQRLPALRHDDIGTLVEHHLLWGRGLSAVDVHLLGAVRVTTGARLWTRDKRLIVAARDTVTPLFGATD</sequence>
<keyword evidence="9" id="KW-1185">Reference proteome</keyword>
<evidence type="ECO:0000256" key="4">
    <source>
        <dbReference type="ARBA" id="ARBA00022801"/>
    </source>
</evidence>
<keyword evidence="4 6" id="KW-0378">Hydrolase</keyword>
<feature type="binding site" evidence="6">
    <location>
        <position position="5"/>
    </location>
    <ligand>
        <name>Mg(2+)</name>
        <dbReference type="ChEBI" id="CHEBI:18420"/>
    </ligand>
</feature>